<sequence>MIIHRADANHSERRRAALGFVYFAKRAKEDSVRAEAYRQKLFEQWEKEGKL</sequence>
<dbReference type="EMBL" id="UINC01175586">
    <property type="protein sequence ID" value="SVD82278.1"/>
    <property type="molecule type" value="Genomic_DNA"/>
</dbReference>
<protein>
    <submittedName>
        <fullName evidence="1">Uncharacterized protein</fullName>
    </submittedName>
</protein>
<gene>
    <name evidence="1" type="ORF">METZ01_LOCUS435132</name>
</gene>
<name>A0A382YIE7_9ZZZZ</name>
<reference evidence="1" key="1">
    <citation type="submission" date="2018-05" db="EMBL/GenBank/DDBJ databases">
        <authorList>
            <person name="Lanie J.A."/>
            <person name="Ng W.-L."/>
            <person name="Kazmierczak K.M."/>
            <person name="Andrzejewski T.M."/>
            <person name="Davidsen T.M."/>
            <person name="Wayne K.J."/>
            <person name="Tettelin H."/>
            <person name="Glass J.I."/>
            <person name="Rusch D."/>
            <person name="Podicherti R."/>
            <person name="Tsui H.-C.T."/>
            <person name="Winkler M.E."/>
        </authorList>
    </citation>
    <scope>NUCLEOTIDE SEQUENCE</scope>
</reference>
<organism evidence="1">
    <name type="scientific">marine metagenome</name>
    <dbReference type="NCBI Taxonomy" id="408172"/>
    <lineage>
        <taxon>unclassified sequences</taxon>
        <taxon>metagenomes</taxon>
        <taxon>ecological metagenomes</taxon>
    </lineage>
</organism>
<proteinExistence type="predicted"/>
<evidence type="ECO:0000313" key="1">
    <source>
        <dbReference type="EMBL" id="SVD82278.1"/>
    </source>
</evidence>
<accession>A0A382YIE7</accession>
<dbReference type="AlphaFoldDB" id="A0A382YIE7"/>